<organism evidence="11 13">
    <name type="scientific">Adineta steineri</name>
    <dbReference type="NCBI Taxonomy" id="433720"/>
    <lineage>
        <taxon>Eukaryota</taxon>
        <taxon>Metazoa</taxon>
        <taxon>Spiralia</taxon>
        <taxon>Gnathifera</taxon>
        <taxon>Rotifera</taxon>
        <taxon>Eurotatoria</taxon>
        <taxon>Bdelloidea</taxon>
        <taxon>Adinetida</taxon>
        <taxon>Adinetidae</taxon>
        <taxon>Adineta</taxon>
    </lineage>
</organism>
<name>A0A814DBG9_9BILA</name>
<keyword evidence="3 9" id="KW-0812">Transmembrane</keyword>
<dbReference type="PROSITE" id="PS50244">
    <property type="entry name" value="S5A_REDUCTASE"/>
    <property type="match status" value="1"/>
</dbReference>
<sequence length="148" mass="17923">MNFFYYIFHFIYYPCVGLTIISDYKYSYTNITIMKYIFSLFVFLNASYIQYNIHLTLEKQNSVEQNEIKPIPYGYWIFNYFSCPNSIIEIIIYLSFFLTSHRTSAMASLLVWVFTNQSLSALLNHRWFCRYYKDSYPTKRRALIPFIL</sequence>
<comment type="similarity">
    <text evidence="6 9">Belongs to the steroid 5-alpha reductase family. Polyprenal reductase subfamily.</text>
</comment>
<evidence type="ECO:0000256" key="4">
    <source>
        <dbReference type="ARBA" id="ARBA00022989"/>
    </source>
</evidence>
<dbReference type="AlphaFoldDB" id="A0A814DBG9"/>
<dbReference type="PANTHER" id="PTHR14624:SF0">
    <property type="entry name" value="POLYPRENOL REDUCTASE"/>
    <property type="match status" value="1"/>
</dbReference>
<comment type="catalytic activity">
    <reaction evidence="8 9">
        <text>a di-trans,poly-cis-dolichal + NADP(+) = a di-trans,poly-cis-polyprenal + NADPH + H(+)</text>
        <dbReference type="Rhea" id="RHEA:80727"/>
        <dbReference type="Rhea" id="RHEA-COMP:19536"/>
        <dbReference type="Rhea" id="RHEA-COMP:19537"/>
        <dbReference type="ChEBI" id="CHEBI:15378"/>
        <dbReference type="ChEBI" id="CHEBI:57783"/>
        <dbReference type="ChEBI" id="CHEBI:58349"/>
        <dbReference type="ChEBI" id="CHEBI:231623"/>
        <dbReference type="ChEBI" id="CHEBI:231637"/>
        <dbReference type="EC" id="1.3.1.94"/>
    </reaction>
    <physiologicalReaction direction="right-to-left" evidence="8 9">
        <dbReference type="Rhea" id="RHEA:80729"/>
    </physiologicalReaction>
</comment>
<dbReference type="Pfam" id="PF02544">
    <property type="entry name" value="Steroid_dh"/>
    <property type="match status" value="1"/>
</dbReference>
<dbReference type="Proteomes" id="UP000663860">
    <property type="component" value="Unassembled WGS sequence"/>
</dbReference>
<dbReference type="EMBL" id="CAJNOE010000127">
    <property type="protein sequence ID" value="CAF0951450.1"/>
    <property type="molecule type" value="Genomic_DNA"/>
</dbReference>
<keyword evidence="5 9" id="KW-0472">Membrane</keyword>
<accession>A0A814DBG9</accession>
<keyword evidence="9" id="KW-0560">Oxidoreductase</keyword>
<evidence type="ECO:0000259" key="10">
    <source>
        <dbReference type="Pfam" id="PF02544"/>
    </source>
</evidence>
<dbReference type="PANTHER" id="PTHR14624">
    <property type="entry name" value="DFG10 PROTEIN"/>
    <property type="match status" value="1"/>
</dbReference>
<gene>
    <name evidence="11" type="ORF">IZO911_LOCUS15024</name>
    <name evidence="12" type="ORF">KXQ929_LOCUS6862</name>
</gene>
<dbReference type="GO" id="GO:0005789">
    <property type="term" value="C:endoplasmic reticulum membrane"/>
    <property type="evidence" value="ECO:0007669"/>
    <property type="project" value="UniProtKB-SubCell"/>
</dbReference>
<evidence type="ECO:0000313" key="11">
    <source>
        <dbReference type="EMBL" id="CAF0951450.1"/>
    </source>
</evidence>
<protein>
    <recommendedName>
        <fullName evidence="7 9">Polyprenal reductase</fullName>
        <ecNumber evidence="2 9">1.3.1.94</ecNumber>
    </recommendedName>
</protein>
<keyword evidence="9" id="KW-0521">NADP</keyword>
<comment type="subcellular location">
    <subcellularLocation>
        <location evidence="1">Endomembrane system</location>
        <topology evidence="1">Multi-pass membrane protein</topology>
    </subcellularLocation>
    <subcellularLocation>
        <location evidence="9">Endoplasmic reticulum membrane</location>
    </subcellularLocation>
</comment>
<comment type="pathway">
    <text evidence="9">Protein modification; protein glycosylation.</text>
</comment>
<feature type="transmembrane region" description="Helical" evidence="9">
    <location>
        <begin position="36"/>
        <end position="53"/>
    </location>
</feature>
<dbReference type="EMBL" id="CAJOBB010000272">
    <property type="protein sequence ID" value="CAF3634795.1"/>
    <property type="molecule type" value="Genomic_DNA"/>
</dbReference>
<proteinExistence type="inferred from homology"/>
<dbReference type="GO" id="GO:0006488">
    <property type="term" value="P:dolichol-linked oligosaccharide biosynthetic process"/>
    <property type="evidence" value="ECO:0007669"/>
    <property type="project" value="UniProtKB-UniRule"/>
</dbReference>
<dbReference type="EC" id="1.3.1.94" evidence="2 9"/>
<evidence type="ECO:0000256" key="9">
    <source>
        <dbReference type="RuleBase" id="RU367081"/>
    </source>
</evidence>
<feature type="transmembrane region" description="Helical" evidence="9">
    <location>
        <begin position="73"/>
        <end position="98"/>
    </location>
</feature>
<reference evidence="11" key="1">
    <citation type="submission" date="2021-02" db="EMBL/GenBank/DDBJ databases">
        <authorList>
            <person name="Nowell W R."/>
        </authorList>
    </citation>
    <scope>NUCLEOTIDE SEQUENCE</scope>
</reference>
<comment type="caution">
    <text evidence="11">The sequence shown here is derived from an EMBL/GenBank/DDBJ whole genome shotgun (WGS) entry which is preliminary data.</text>
</comment>
<comment type="caution">
    <text evidence="9">Lacks conserved residue(s) required for the propagation of feature annotation.</text>
</comment>
<evidence type="ECO:0000256" key="3">
    <source>
        <dbReference type="ARBA" id="ARBA00022692"/>
    </source>
</evidence>
<evidence type="ECO:0000256" key="8">
    <source>
        <dbReference type="ARBA" id="ARBA00049427"/>
    </source>
</evidence>
<dbReference type="InterPro" id="IPR001104">
    <property type="entry name" value="3-oxo-5_a-steroid_4-DH_C"/>
</dbReference>
<dbReference type="GO" id="GO:0160198">
    <property type="term" value="F:polyprenal reductase activity"/>
    <property type="evidence" value="ECO:0007669"/>
    <property type="project" value="UniProtKB-EC"/>
</dbReference>
<keyword evidence="4 9" id="KW-1133">Transmembrane helix</keyword>
<feature type="domain" description="3-oxo-5-alpha-steroid 4-dehydrogenase C-terminal" evidence="10">
    <location>
        <begin position="23"/>
        <end position="148"/>
    </location>
</feature>
<dbReference type="Proteomes" id="UP000663868">
    <property type="component" value="Unassembled WGS sequence"/>
</dbReference>
<dbReference type="GO" id="GO:0102389">
    <property type="term" value="F:polyprenol reductase activity"/>
    <property type="evidence" value="ECO:0007669"/>
    <property type="project" value="UniProtKB-UniRule"/>
</dbReference>
<dbReference type="GO" id="GO:0016095">
    <property type="term" value="P:polyprenol catabolic process"/>
    <property type="evidence" value="ECO:0007669"/>
    <property type="project" value="UniProtKB-UniRule"/>
</dbReference>
<evidence type="ECO:0000256" key="2">
    <source>
        <dbReference type="ARBA" id="ARBA00012522"/>
    </source>
</evidence>
<dbReference type="InterPro" id="IPR039698">
    <property type="entry name" value="Dfg10/SRD5A3"/>
</dbReference>
<evidence type="ECO:0000256" key="6">
    <source>
        <dbReference type="ARBA" id="ARBA00046320"/>
    </source>
</evidence>
<evidence type="ECO:0000313" key="13">
    <source>
        <dbReference type="Proteomes" id="UP000663860"/>
    </source>
</evidence>
<keyword evidence="9" id="KW-0256">Endoplasmic reticulum</keyword>
<evidence type="ECO:0000256" key="5">
    <source>
        <dbReference type="ARBA" id="ARBA00023136"/>
    </source>
</evidence>
<evidence type="ECO:0000256" key="1">
    <source>
        <dbReference type="ARBA" id="ARBA00004127"/>
    </source>
</evidence>
<evidence type="ECO:0000313" key="12">
    <source>
        <dbReference type="EMBL" id="CAF3634795.1"/>
    </source>
</evidence>
<dbReference type="UniPathway" id="UPA00378"/>
<feature type="transmembrane region" description="Helical" evidence="9">
    <location>
        <begin position="6"/>
        <end position="24"/>
    </location>
</feature>
<evidence type="ECO:0000256" key="7">
    <source>
        <dbReference type="ARBA" id="ARBA00047186"/>
    </source>
</evidence>
<comment type="function">
    <text evidence="9">Plays a key role in early steps of protein N-linked glycosylation by being involved in the conversion of polyprenol into dolichol. Acts as a polyprenal reductase that mediates the reduction of polyprenal into dolichal in a NADP-dependent mechanism. Dolichols are required for the synthesis of dolichol-linked monosaccharides and the oligosaccharide precursor used for N-glycosylation.</text>
</comment>
<dbReference type="GO" id="GO:0003865">
    <property type="term" value="F:3-oxo-5-alpha-steroid 4-dehydrogenase activity"/>
    <property type="evidence" value="ECO:0007669"/>
    <property type="project" value="TreeGrafter"/>
</dbReference>